<sequence>MDEVWCSLDIAAGIHQPPPPDLHDPTFWPAFADCAASFIAGGDNACFDELMAGGSGGNRMEGMVVAMDDDDDGSGFLVGEAEQLMLSSSPSSLSSGRSLSIDSAGSMSSFSLDAAAALASVAVPQSYAAPASAPPVAHGMFDDHDDAIMRAMMAVISSSSASPSSSGCSASSPTPFSRDSGAHRPAMAQQPRGGNGGNVVVKSSSSSSLAVPPDQKPGGRGRQHEEARAAAAACATNSSQLYHMMSERKRREKLNDSFHTLRSLLPPCSKKDKTTVLINAAKYLKSLETEITELERKNTKLEEHIAGGGGADAAMRARRAQQRAKVQISKADSQLVNLTVMVMVECDVVELVLHILECLKWMKEISVLSIDADTYSPQLLLKAIASIKLQIMGGDWNEASFHEAMTKVANDATLSCAPLALTAA</sequence>
<feature type="region of interest" description="Disordered" evidence="5">
    <location>
        <begin position="160"/>
        <end position="232"/>
    </location>
</feature>
<comment type="similarity">
    <text evidence="1">Belongs to the bHLH protein family.</text>
</comment>
<accession>A0A0E0JKD0</accession>
<name>A0A0E0JKD0_ORYPU</name>
<dbReference type="PANTHER" id="PTHR46665">
    <property type="entry name" value="TRANSCRIPTION FACTOR BHLH041-RELATED-RELATED"/>
    <property type="match status" value="1"/>
</dbReference>
<dbReference type="STRING" id="4537.A0A0E0JKD0"/>
<keyword evidence="2" id="KW-0805">Transcription regulation</keyword>
<evidence type="ECO:0000256" key="3">
    <source>
        <dbReference type="ARBA" id="ARBA00023163"/>
    </source>
</evidence>
<reference evidence="7" key="1">
    <citation type="submission" date="2015-04" db="UniProtKB">
        <authorList>
            <consortium name="EnsemblPlants"/>
        </authorList>
    </citation>
    <scope>IDENTIFICATION</scope>
</reference>
<dbReference type="InterPro" id="IPR044658">
    <property type="entry name" value="bHLH92/bHLH041-like"/>
</dbReference>
<dbReference type="Gene3D" id="4.10.280.10">
    <property type="entry name" value="Helix-loop-helix DNA-binding domain"/>
    <property type="match status" value="1"/>
</dbReference>
<evidence type="ECO:0000256" key="5">
    <source>
        <dbReference type="SAM" id="MobiDB-lite"/>
    </source>
</evidence>
<dbReference type="SMART" id="SM00353">
    <property type="entry name" value="HLH"/>
    <property type="match status" value="1"/>
</dbReference>
<dbReference type="Pfam" id="PF00010">
    <property type="entry name" value="HLH"/>
    <property type="match status" value="1"/>
</dbReference>
<dbReference type="OMA" id="CWNEALF"/>
<keyword evidence="8" id="KW-1185">Reference proteome</keyword>
<feature type="coiled-coil region" evidence="4">
    <location>
        <begin position="277"/>
        <end position="304"/>
    </location>
</feature>
<evidence type="ECO:0000313" key="8">
    <source>
        <dbReference type="Proteomes" id="UP000026962"/>
    </source>
</evidence>
<feature type="compositionally biased region" description="Low complexity" evidence="5">
    <location>
        <begin position="198"/>
        <end position="208"/>
    </location>
</feature>
<keyword evidence="3" id="KW-0804">Transcription</keyword>
<dbReference type="InterPro" id="IPR011598">
    <property type="entry name" value="bHLH_dom"/>
</dbReference>
<dbReference type="CDD" id="cd11393">
    <property type="entry name" value="bHLH_AtbHLH_like"/>
    <property type="match status" value="1"/>
</dbReference>
<dbReference type="Gramene" id="OPUNC01G20610.1">
    <property type="protein sequence ID" value="OPUNC01G20610.1"/>
    <property type="gene ID" value="OPUNC01G20610"/>
</dbReference>
<evidence type="ECO:0000313" key="7">
    <source>
        <dbReference type="EnsemblPlants" id="OPUNC01G20610.1"/>
    </source>
</evidence>
<dbReference type="AlphaFoldDB" id="A0A0E0JKD0"/>
<dbReference type="PANTHER" id="PTHR46665:SF4">
    <property type="entry name" value="BASIC HELIX-LOOP-HELIX (BHLH) FAMILY PROTEIN-LIKE"/>
    <property type="match status" value="1"/>
</dbReference>
<proteinExistence type="inferred from homology"/>
<evidence type="ECO:0000256" key="2">
    <source>
        <dbReference type="ARBA" id="ARBA00023015"/>
    </source>
</evidence>
<dbReference type="InterPro" id="IPR036638">
    <property type="entry name" value="HLH_DNA-bd_sf"/>
</dbReference>
<feature type="compositionally biased region" description="Low complexity" evidence="5">
    <location>
        <begin position="160"/>
        <end position="177"/>
    </location>
</feature>
<dbReference type="InterPro" id="IPR055477">
    <property type="entry name" value="DUF7049"/>
</dbReference>
<reference evidence="7" key="2">
    <citation type="submission" date="2018-05" db="EMBL/GenBank/DDBJ databases">
        <title>OpunRS2 (Oryza punctata Reference Sequence Version 2).</title>
        <authorList>
            <person name="Zhang J."/>
            <person name="Kudrna D."/>
            <person name="Lee S."/>
            <person name="Talag J."/>
            <person name="Welchert J."/>
            <person name="Wing R.A."/>
        </authorList>
    </citation>
    <scope>NUCLEOTIDE SEQUENCE [LARGE SCALE GENOMIC DNA]</scope>
</reference>
<dbReference type="HOGENOM" id="CLU_732291_0_0_1"/>
<dbReference type="GO" id="GO:0046983">
    <property type="term" value="F:protein dimerization activity"/>
    <property type="evidence" value="ECO:0007669"/>
    <property type="project" value="InterPro"/>
</dbReference>
<dbReference type="Pfam" id="PF23132">
    <property type="entry name" value="DUF7049"/>
    <property type="match status" value="1"/>
</dbReference>
<keyword evidence="4" id="KW-0175">Coiled coil</keyword>
<dbReference type="eggNOG" id="ENOG502QUVA">
    <property type="taxonomic scope" value="Eukaryota"/>
</dbReference>
<organism evidence="7">
    <name type="scientific">Oryza punctata</name>
    <name type="common">Red rice</name>
    <dbReference type="NCBI Taxonomy" id="4537"/>
    <lineage>
        <taxon>Eukaryota</taxon>
        <taxon>Viridiplantae</taxon>
        <taxon>Streptophyta</taxon>
        <taxon>Embryophyta</taxon>
        <taxon>Tracheophyta</taxon>
        <taxon>Spermatophyta</taxon>
        <taxon>Magnoliopsida</taxon>
        <taxon>Liliopsida</taxon>
        <taxon>Poales</taxon>
        <taxon>Poaceae</taxon>
        <taxon>BOP clade</taxon>
        <taxon>Oryzoideae</taxon>
        <taxon>Oryzeae</taxon>
        <taxon>Oryzinae</taxon>
        <taxon>Oryza</taxon>
    </lineage>
</organism>
<feature type="domain" description="BHLH" evidence="6">
    <location>
        <begin position="238"/>
        <end position="287"/>
    </location>
</feature>
<protein>
    <recommendedName>
        <fullName evidence="6">BHLH domain-containing protein</fullName>
    </recommendedName>
</protein>
<dbReference type="SUPFAM" id="SSF47459">
    <property type="entry name" value="HLH, helix-loop-helix DNA-binding domain"/>
    <property type="match status" value="1"/>
</dbReference>
<evidence type="ECO:0000259" key="6">
    <source>
        <dbReference type="PROSITE" id="PS50888"/>
    </source>
</evidence>
<dbReference type="InterPro" id="IPR045239">
    <property type="entry name" value="bHLH95_bHLH"/>
</dbReference>
<dbReference type="Proteomes" id="UP000026962">
    <property type="component" value="Chromosome 1"/>
</dbReference>
<dbReference type="PROSITE" id="PS50888">
    <property type="entry name" value="BHLH"/>
    <property type="match status" value="1"/>
</dbReference>
<evidence type="ECO:0000256" key="4">
    <source>
        <dbReference type="SAM" id="Coils"/>
    </source>
</evidence>
<evidence type="ECO:0000256" key="1">
    <source>
        <dbReference type="ARBA" id="ARBA00005510"/>
    </source>
</evidence>
<dbReference type="EnsemblPlants" id="OPUNC01G20610.1">
    <property type="protein sequence ID" value="OPUNC01G20610.1"/>
    <property type="gene ID" value="OPUNC01G20610"/>
</dbReference>